<protein>
    <recommendedName>
        <fullName evidence="3">Mobilization protein</fullName>
    </recommendedName>
</protein>
<dbReference type="Pfam" id="PF21983">
    <property type="entry name" value="NikA-like"/>
    <property type="match status" value="1"/>
</dbReference>
<name>A0ABW9ZW99_9BACT</name>
<dbReference type="InterPro" id="IPR053842">
    <property type="entry name" value="NikA-like"/>
</dbReference>
<dbReference type="Proteomes" id="UP000753802">
    <property type="component" value="Unassembled WGS sequence"/>
</dbReference>
<dbReference type="EMBL" id="JAACJS010000006">
    <property type="protein sequence ID" value="NCI49325.1"/>
    <property type="molecule type" value="Genomic_DNA"/>
</dbReference>
<sequence>METRKINSVIQKSGRPRKHVKKDQRLTLVCTETERQYISKWAKEQDLTVSDYLRRKAFSQIEQKTDPEFSREARPMLVQLNYLIGNLKEMLEKEQGLSFTALKLAGVKSIIQQISLLQATLVPYTN</sequence>
<evidence type="ECO:0000313" key="1">
    <source>
        <dbReference type="EMBL" id="NCI49325.1"/>
    </source>
</evidence>
<accession>A0ABW9ZW99</accession>
<proteinExistence type="predicted"/>
<comment type="caution">
    <text evidence="1">The sequence shown here is derived from an EMBL/GenBank/DDBJ whole genome shotgun (WGS) entry which is preliminary data.</text>
</comment>
<reference evidence="1 2" key="1">
    <citation type="submission" date="2020-01" db="EMBL/GenBank/DDBJ databases">
        <title>Genome analysis.</title>
        <authorList>
            <person name="Wu S."/>
            <person name="Wang G."/>
        </authorList>
    </citation>
    <scope>NUCLEOTIDE SEQUENCE [LARGE SCALE GENOMIC DNA]</scope>
    <source>
        <strain evidence="1 2">SYL130</strain>
    </source>
</reference>
<dbReference type="RefSeq" id="WP_161817654.1">
    <property type="nucleotide sequence ID" value="NZ_JAACJS010000006.1"/>
</dbReference>
<gene>
    <name evidence="1" type="ORF">GWC95_05280</name>
</gene>
<evidence type="ECO:0000313" key="2">
    <source>
        <dbReference type="Proteomes" id="UP000753802"/>
    </source>
</evidence>
<keyword evidence="2" id="KW-1185">Reference proteome</keyword>
<organism evidence="1 2">
    <name type="scientific">Sediminibacterium roseum</name>
    <dbReference type="NCBI Taxonomy" id="1978412"/>
    <lineage>
        <taxon>Bacteria</taxon>
        <taxon>Pseudomonadati</taxon>
        <taxon>Bacteroidota</taxon>
        <taxon>Chitinophagia</taxon>
        <taxon>Chitinophagales</taxon>
        <taxon>Chitinophagaceae</taxon>
        <taxon>Sediminibacterium</taxon>
    </lineage>
</organism>
<evidence type="ECO:0008006" key="3">
    <source>
        <dbReference type="Google" id="ProtNLM"/>
    </source>
</evidence>